<accession>A0ABP8HIM3</accession>
<sequence>MHGGAARRPLVELRGVDLAYGEGEQGMLALKGVDLTIGRGEFAALVGPSGCGKSTTLKLVSGLRLPNAGGVTVAGREVDRPLKIVGMAFQAPALLPWRSTLANVLLPLEIVEPHCRTFKRDLPRHRERAMALFEKVGLRGVADRYPWQLSGGMQQRVSLCRALIHEPDLLLLDEPFGALDAFTREDLWDTLKALWTERRFTVVLVTHDLTEATYLADTVHVFSQRPGRIIYSRRIPAECRRTRQDRFTARFADEVAGLRERVGHAQEHA</sequence>
<evidence type="ECO:0000313" key="7">
    <source>
        <dbReference type="EMBL" id="GAA4339876.1"/>
    </source>
</evidence>
<keyword evidence="8" id="KW-1185">Reference proteome</keyword>
<dbReference type="CDD" id="cd03293">
    <property type="entry name" value="ABC_NrtD_SsuB_transporters"/>
    <property type="match status" value="1"/>
</dbReference>
<dbReference type="GO" id="GO:0005524">
    <property type="term" value="F:ATP binding"/>
    <property type="evidence" value="ECO:0007669"/>
    <property type="project" value="UniProtKB-KW"/>
</dbReference>
<keyword evidence="3" id="KW-1003">Cell membrane</keyword>
<keyword evidence="3" id="KW-0472">Membrane</keyword>
<evidence type="ECO:0000259" key="6">
    <source>
        <dbReference type="PROSITE" id="PS50893"/>
    </source>
</evidence>
<dbReference type="InterPro" id="IPR003439">
    <property type="entry name" value="ABC_transporter-like_ATP-bd"/>
</dbReference>
<evidence type="ECO:0000256" key="5">
    <source>
        <dbReference type="ARBA" id="ARBA00022840"/>
    </source>
</evidence>
<dbReference type="PANTHER" id="PTHR42788:SF13">
    <property type="entry name" value="ALIPHATIC SULFONATES IMPORT ATP-BINDING PROTEIN SSUB"/>
    <property type="match status" value="1"/>
</dbReference>
<dbReference type="InterPro" id="IPR050166">
    <property type="entry name" value="ABC_transporter_ATP-bind"/>
</dbReference>
<dbReference type="PANTHER" id="PTHR42788">
    <property type="entry name" value="TAURINE IMPORT ATP-BINDING PROTEIN-RELATED"/>
    <property type="match status" value="1"/>
</dbReference>
<dbReference type="InterPro" id="IPR027417">
    <property type="entry name" value="P-loop_NTPase"/>
</dbReference>
<evidence type="ECO:0000256" key="4">
    <source>
        <dbReference type="ARBA" id="ARBA00022741"/>
    </source>
</evidence>
<evidence type="ECO:0000313" key="8">
    <source>
        <dbReference type="Proteomes" id="UP001501671"/>
    </source>
</evidence>
<comment type="similarity">
    <text evidence="1">Belongs to the ABC transporter superfamily.</text>
</comment>
<dbReference type="PROSITE" id="PS00211">
    <property type="entry name" value="ABC_TRANSPORTER_1"/>
    <property type="match status" value="1"/>
</dbReference>
<dbReference type="SMART" id="SM00382">
    <property type="entry name" value="AAA"/>
    <property type="match status" value="1"/>
</dbReference>
<comment type="caution">
    <text evidence="7">The sequence shown here is derived from an EMBL/GenBank/DDBJ whole genome shotgun (WGS) entry which is preliminary data.</text>
</comment>
<feature type="domain" description="ABC transporter" evidence="6">
    <location>
        <begin position="13"/>
        <end position="251"/>
    </location>
</feature>
<dbReference type="Proteomes" id="UP001501671">
    <property type="component" value="Unassembled WGS sequence"/>
</dbReference>
<organism evidence="7 8">
    <name type="scientific">Pigmentiphaga soli</name>
    <dbReference type="NCBI Taxonomy" id="1007095"/>
    <lineage>
        <taxon>Bacteria</taxon>
        <taxon>Pseudomonadati</taxon>
        <taxon>Pseudomonadota</taxon>
        <taxon>Betaproteobacteria</taxon>
        <taxon>Burkholderiales</taxon>
        <taxon>Alcaligenaceae</taxon>
        <taxon>Pigmentiphaga</taxon>
    </lineage>
</organism>
<keyword evidence="5 7" id="KW-0067">ATP-binding</keyword>
<evidence type="ECO:0000256" key="3">
    <source>
        <dbReference type="ARBA" id="ARBA00022475"/>
    </source>
</evidence>
<reference evidence="8" key="1">
    <citation type="journal article" date="2019" name="Int. J. Syst. Evol. Microbiol.">
        <title>The Global Catalogue of Microorganisms (GCM) 10K type strain sequencing project: providing services to taxonomists for standard genome sequencing and annotation.</title>
        <authorList>
            <consortium name="The Broad Institute Genomics Platform"/>
            <consortium name="The Broad Institute Genome Sequencing Center for Infectious Disease"/>
            <person name="Wu L."/>
            <person name="Ma J."/>
        </authorList>
    </citation>
    <scope>NUCLEOTIDE SEQUENCE [LARGE SCALE GENOMIC DNA]</scope>
    <source>
        <strain evidence="8">JCM 17666</strain>
    </source>
</reference>
<dbReference type="InterPro" id="IPR017871">
    <property type="entry name" value="ABC_transporter-like_CS"/>
</dbReference>
<dbReference type="Pfam" id="PF00005">
    <property type="entry name" value="ABC_tran"/>
    <property type="match status" value="1"/>
</dbReference>
<keyword evidence="4" id="KW-0547">Nucleotide-binding</keyword>
<gene>
    <name evidence="7" type="ORF">GCM10023144_38660</name>
</gene>
<protein>
    <submittedName>
        <fullName evidence="7">ABC transporter ATP-binding protein</fullName>
    </submittedName>
</protein>
<evidence type="ECO:0000256" key="2">
    <source>
        <dbReference type="ARBA" id="ARBA00022448"/>
    </source>
</evidence>
<dbReference type="PROSITE" id="PS50893">
    <property type="entry name" value="ABC_TRANSPORTER_2"/>
    <property type="match status" value="1"/>
</dbReference>
<name>A0ABP8HIM3_9BURK</name>
<proteinExistence type="inferred from homology"/>
<dbReference type="Gene3D" id="3.40.50.300">
    <property type="entry name" value="P-loop containing nucleotide triphosphate hydrolases"/>
    <property type="match status" value="1"/>
</dbReference>
<dbReference type="EMBL" id="BAABFO010000023">
    <property type="protein sequence ID" value="GAA4339876.1"/>
    <property type="molecule type" value="Genomic_DNA"/>
</dbReference>
<keyword evidence="2" id="KW-0813">Transport</keyword>
<dbReference type="InterPro" id="IPR003593">
    <property type="entry name" value="AAA+_ATPase"/>
</dbReference>
<evidence type="ECO:0000256" key="1">
    <source>
        <dbReference type="ARBA" id="ARBA00005417"/>
    </source>
</evidence>
<dbReference type="SUPFAM" id="SSF52540">
    <property type="entry name" value="P-loop containing nucleoside triphosphate hydrolases"/>
    <property type="match status" value="1"/>
</dbReference>